<comment type="similarity">
    <text evidence="2">Belongs to the flagella basal body rod proteins family.</text>
</comment>
<protein>
    <submittedName>
        <fullName evidence="4">Flagellar basal-body rod protein FlgB</fullName>
    </submittedName>
</protein>
<dbReference type="GO" id="GO:0071978">
    <property type="term" value="P:bacterial-type flagellum-dependent swarming motility"/>
    <property type="evidence" value="ECO:0007669"/>
    <property type="project" value="TreeGrafter"/>
</dbReference>
<dbReference type="EMBL" id="UOGB01000285">
    <property type="protein sequence ID" value="VAX24045.1"/>
    <property type="molecule type" value="Genomic_DNA"/>
</dbReference>
<keyword evidence="3" id="KW-0975">Bacterial flagellum</keyword>
<evidence type="ECO:0000256" key="1">
    <source>
        <dbReference type="ARBA" id="ARBA00004117"/>
    </source>
</evidence>
<name>A0A3B1CXQ7_9ZZZZ</name>
<proteinExistence type="inferred from homology"/>
<keyword evidence="4" id="KW-0969">Cilium</keyword>
<comment type="subcellular location">
    <subcellularLocation>
        <location evidence="1">Bacterial flagellum basal body</location>
    </subcellularLocation>
</comment>
<evidence type="ECO:0000313" key="4">
    <source>
        <dbReference type="EMBL" id="VAX24045.1"/>
    </source>
</evidence>
<dbReference type="GO" id="GO:0030694">
    <property type="term" value="C:bacterial-type flagellum basal body, rod"/>
    <property type="evidence" value="ECO:0007669"/>
    <property type="project" value="InterPro"/>
</dbReference>
<evidence type="ECO:0000256" key="3">
    <source>
        <dbReference type="ARBA" id="ARBA00023143"/>
    </source>
</evidence>
<reference evidence="4" key="1">
    <citation type="submission" date="2018-06" db="EMBL/GenBank/DDBJ databases">
        <authorList>
            <person name="Zhirakovskaya E."/>
        </authorList>
    </citation>
    <scope>NUCLEOTIDE SEQUENCE</scope>
</reference>
<dbReference type="PIRSF" id="PIRSF002889">
    <property type="entry name" value="Rod_FlgB"/>
    <property type="match status" value="1"/>
</dbReference>
<organism evidence="4">
    <name type="scientific">hydrothermal vent metagenome</name>
    <dbReference type="NCBI Taxonomy" id="652676"/>
    <lineage>
        <taxon>unclassified sequences</taxon>
        <taxon>metagenomes</taxon>
        <taxon>ecological metagenomes</taxon>
    </lineage>
</organism>
<evidence type="ECO:0000256" key="2">
    <source>
        <dbReference type="ARBA" id="ARBA00009677"/>
    </source>
</evidence>
<sequence length="139" mass="15027">MGLISDLLFTNKIGLFSRKALDANAKKALLINSNIANAETPGYKAVDIKPFEKELENAYKGKIKMSKTNPGHLGGGMDSLKNFTTDVTVSKNPGRLDGNNVNLDKEVVKLMSASTKYNALLTARKARGKIISAAMENAR</sequence>
<dbReference type="NCBIfam" id="TIGR01396">
    <property type="entry name" value="FlgB"/>
    <property type="match status" value="1"/>
</dbReference>
<dbReference type="AlphaFoldDB" id="A0A3B1CXQ7"/>
<keyword evidence="4" id="KW-0966">Cell projection</keyword>
<dbReference type="PANTHER" id="PTHR30435">
    <property type="entry name" value="FLAGELLAR PROTEIN"/>
    <property type="match status" value="1"/>
</dbReference>
<dbReference type="PANTHER" id="PTHR30435:SF12">
    <property type="entry name" value="FLAGELLAR BASAL BODY ROD PROTEIN FLGB"/>
    <property type="match status" value="1"/>
</dbReference>
<accession>A0A3B1CXQ7</accession>
<keyword evidence="4" id="KW-0282">Flagellum</keyword>
<gene>
    <name evidence="4" type="ORF">MNBD_NITROSPINAE03-1106</name>
</gene>
<dbReference type="InterPro" id="IPR006300">
    <property type="entry name" value="FlgB"/>
</dbReference>